<dbReference type="Pfam" id="PF19527">
    <property type="entry name" value="DUF6055"/>
    <property type="match status" value="1"/>
</dbReference>
<feature type="chain" id="PRO_5015777926" description="Dockerin type 1" evidence="1">
    <location>
        <begin position="20"/>
        <end position="428"/>
    </location>
</feature>
<evidence type="ECO:0008006" key="4">
    <source>
        <dbReference type="Google" id="ProtNLM"/>
    </source>
</evidence>
<protein>
    <recommendedName>
        <fullName evidence="4">Dockerin type 1</fullName>
    </recommendedName>
</protein>
<keyword evidence="1" id="KW-0732">Signal</keyword>
<sequence>MFLKQDLFILTLSALRAAAAPIETVSQAAAPPSTFAANPKIGPGGSIFTDSAHFRVYGASGTTAKNALDMLEAAYSCFVDTLGWRSSGLAYNDNTDADGPWTKVNIYSVGTLSGAAGVMHSDYAAGMSWLEVVNSYLVVPGVTVHEYGHGLTYHAKTWVDQGRTGAWWETVANWVADTYKTSQLCADARSKFGQSATTSEINLSKVIGDSFQVLVDGSSSGNYYEAWPFLSYLTYNPDGYTGLGRNTIRESFTQYSKGSNETPLHTFARLSTATSIQKVVGRYWARMAYADIGHPTAQSIFSNQRNRINYANMDSQGNSVYKVKPNRQPQYMGANITPLKKSGDASITAKITTSGTYAATLSIRNTRTGATRYIDFVNGSASSSVSSDEEATVVVANTPSLIQYDPFNLSADVKKGLDYSISLTGATI</sequence>
<accession>A0A2T2NMA6</accession>
<organism evidence="2 3">
    <name type="scientific">Corynespora cassiicola Philippines</name>
    <dbReference type="NCBI Taxonomy" id="1448308"/>
    <lineage>
        <taxon>Eukaryota</taxon>
        <taxon>Fungi</taxon>
        <taxon>Dikarya</taxon>
        <taxon>Ascomycota</taxon>
        <taxon>Pezizomycotina</taxon>
        <taxon>Dothideomycetes</taxon>
        <taxon>Pleosporomycetidae</taxon>
        <taxon>Pleosporales</taxon>
        <taxon>Corynesporascaceae</taxon>
        <taxon>Corynespora</taxon>
    </lineage>
</organism>
<reference evidence="2 3" key="1">
    <citation type="journal article" date="2018" name="Front. Microbiol.">
        <title>Genome-Wide Analysis of Corynespora cassiicola Leaf Fall Disease Putative Effectors.</title>
        <authorList>
            <person name="Lopez D."/>
            <person name="Ribeiro S."/>
            <person name="Label P."/>
            <person name="Fumanal B."/>
            <person name="Venisse J.S."/>
            <person name="Kohler A."/>
            <person name="de Oliveira R.R."/>
            <person name="Labutti K."/>
            <person name="Lipzen A."/>
            <person name="Lail K."/>
            <person name="Bauer D."/>
            <person name="Ohm R.A."/>
            <person name="Barry K.W."/>
            <person name="Spatafora J."/>
            <person name="Grigoriev I.V."/>
            <person name="Martin F.M."/>
            <person name="Pujade-Renaud V."/>
        </authorList>
    </citation>
    <scope>NUCLEOTIDE SEQUENCE [LARGE SCALE GENOMIC DNA]</scope>
    <source>
        <strain evidence="2 3">Philippines</strain>
    </source>
</reference>
<proteinExistence type="predicted"/>
<dbReference type="OrthoDB" id="5319191at2759"/>
<evidence type="ECO:0000313" key="2">
    <source>
        <dbReference type="EMBL" id="PSN66499.1"/>
    </source>
</evidence>
<name>A0A2T2NMA6_CORCC</name>
<evidence type="ECO:0000313" key="3">
    <source>
        <dbReference type="Proteomes" id="UP000240883"/>
    </source>
</evidence>
<dbReference type="Proteomes" id="UP000240883">
    <property type="component" value="Unassembled WGS sequence"/>
</dbReference>
<keyword evidence="3" id="KW-1185">Reference proteome</keyword>
<feature type="signal peptide" evidence="1">
    <location>
        <begin position="1"/>
        <end position="19"/>
    </location>
</feature>
<dbReference type="AlphaFoldDB" id="A0A2T2NMA6"/>
<gene>
    <name evidence="2" type="ORF">BS50DRAFT_601365</name>
</gene>
<dbReference type="InterPro" id="IPR045690">
    <property type="entry name" value="DUF6055"/>
</dbReference>
<dbReference type="EMBL" id="KZ678136">
    <property type="protein sequence ID" value="PSN66499.1"/>
    <property type="molecule type" value="Genomic_DNA"/>
</dbReference>
<evidence type="ECO:0000256" key="1">
    <source>
        <dbReference type="SAM" id="SignalP"/>
    </source>
</evidence>